<accession>A0AAV7GCF1</accession>
<keyword evidence="3" id="KW-1185">Reference proteome</keyword>
<gene>
    <name evidence="2" type="ORF">IEQ34_017704</name>
</gene>
<feature type="compositionally biased region" description="Basic and acidic residues" evidence="1">
    <location>
        <begin position="29"/>
        <end position="43"/>
    </location>
</feature>
<name>A0AAV7GCF1_DENCH</name>
<dbReference type="AlphaFoldDB" id="A0AAV7GCF1"/>
<feature type="region of interest" description="Disordered" evidence="1">
    <location>
        <begin position="29"/>
        <end position="55"/>
    </location>
</feature>
<dbReference type="PANTHER" id="PTHR35277:SF10">
    <property type="entry name" value="OS09G0363700 PROTEIN"/>
    <property type="match status" value="1"/>
</dbReference>
<reference evidence="2 3" key="1">
    <citation type="journal article" date="2021" name="Hortic Res">
        <title>Chromosome-scale assembly of the Dendrobium chrysotoxum genome enhances the understanding of orchid evolution.</title>
        <authorList>
            <person name="Zhang Y."/>
            <person name="Zhang G.Q."/>
            <person name="Zhang D."/>
            <person name="Liu X.D."/>
            <person name="Xu X.Y."/>
            <person name="Sun W.H."/>
            <person name="Yu X."/>
            <person name="Zhu X."/>
            <person name="Wang Z.W."/>
            <person name="Zhao X."/>
            <person name="Zhong W.Y."/>
            <person name="Chen H."/>
            <person name="Yin W.L."/>
            <person name="Huang T."/>
            <person name="Niu S.C."/>
            <person name="Liu Z.J."/>
        </authorList>
    </citation>
    <scope>NUCLEOTIDE SEQUENCE [LARGE SCALE GENOMIC DNA]</scope>
    <source>
        <strain evidence="2">Lindl</strain>
    </source>
</reference>
<organism evidence="2 3">
    <name type="scientific">Dendrobium chrysotoxum</name>
    <name type="common">Orchid</name>
    <dbReference type="NCBI Taxonomy" id="161865"/>
    <lineage>
        <taxon>Eukaryota</taxon>
        <taxon>Viridiplantae</taxon>
        <taxon>Streptophyta</taxon>
        <taxon>Embryophyta</taxon>
        <taxon>Tracheophyta</taxon>
        <taxon>Spermatophyta</taxon>
        <taxon>Magnoliopsida</taxon>
        <taxon>Liliopsida</taxon>
        <taxon>Asparagales</taxon>
        <taxon>Orchidaceae</taxon>
        <taxon>Epidendroideae</taxon>
        <taxon>Malaxideae</taxon>
        <taxon>Dendrobiinae</taxon>
        <taxon>Dendrobium</taxon>
    </lineage>
</organism>
<sequence>MDESKEVVEKDVKAPNLLERVKEEIEAVLHREKTHNMETHGMSDDIDENTPIDKVKGPNVFERAKEEFDALVVSVHSKKEHGNEHNEENGRGFFESIGRGLKKFCSPSNGMRD</sequence>
<dbReference type="EMBL" id="JAGFBR010000016">
    <property type="protein sequence ID" value="KAH0453380.1"/>
    <property type="molecule type" value="Genomic_DNA"/>
</dbReference>
<evidence type="ECO:0000313" key="2">
    <source>
        <dbReference type="EMBL" id="KAH0453380.1"/>
    </source>
</evidence>
<comment type="caution">
    <text evidence="2">The sequence shown here is derived from an EMBL/GenBank/DDBJ whole genome shotgun (WGS) entry which is preliminary data.</text>
</comment>
<proteinExistence type="predicted"/>
<protein>
    <submittedName>
        <fullName evidence="2">Uncharacterized protein</fullName>
    </submittedName>
</protein>
<evidence type="ECO:0000256" key="1">
    <source>
        <dbReference type="SAM" id="MobiDB-lite"/>
    </source>
</evidence>
<evidence type="ECO:0000313" key="3">
    <source>
        <dbReference type="Proteomes" id="UP000775213"/>
    </source>
</evidence>
<dbReference type="PANTHER" id="PTHR35277">
    <property type="entry name" value="OS09G0363700 PROTEIN"/>
    <property type="match status" value="1"/>
</dbReference>
<dbReference type="Proteomes" id="UP000775213">
    <property type="component" value="Unassembled WGS sequence"/>
</dbReference>